<name>A0AA35JPG7_9SAUR</name>
<keyword evidence="2" id="KW-1185">Reference proteome</keyword>
<organism evidence="1 2">
    <name type="scientific">Podarcis lilfordi</name>
    <name type="common">Lilford's wall lizard</name>
    <dbReference type="NCBI Taxonomy" id="74358"/>
    <lineage>
        <taxon>Eukaryota</taxon>
        <taxon>Metazoa</taxon>
        <taxon>Chordata</taxon>
        <taxon>Craniata</taxon>
        <taxon>Vertebrata</taxon>
        <taxon>Euteleostomi</taxon>
        <taxon>Lepidosauria</taxon>
        <taxon>Squamata</taxon>
        <taxon>Bifurcata</taxon>
        <taxon>Unidentata</taxon>
        <taxon>Episquamata</taxon>
        <taxon>Laterata</taxon>
        <taxon>Lacertibaenia</taxon>
        <taxon>Lacertidae</taxon>
        <taxon>Podarcis</taxon>
    </lineage>
</organism>
<accession>A0AA35JPG7</accession>
<dbReference type="EMBL" id="OX395126">
    <property type="protein sequence ID" value="CAI5763366.1"/>
    <property type="molecule type" value="Genomic_DNA"/>
</dbReference>
<dbReference type="Proteomes" id="UP001178461">
    <property type="component" value="Chromosome 1"/>
</dbReference>
<reference evidence="1" key="1">
    <citation type="submission" date="2022-12" db="EMBL/GenBank/DDBJ databases">
        <authorList>
            <person name="Alioto T."/>
            <person name="Alioto T."/>
            <person name="Gomez Garrido J."/>
        </authorList>
    </citation>
    <scope>NUCLEOTIDE SEQUENCE</scope>
</reference>
<protein>
    <submittedName>
        <fullName evidence="1">Uncharacterized protein</fullName>
    </submittedName>
</protein>
<sequence length="74" mass="8432">MEERRRETEPGKETECREQSLAACCGVSLGASQTCELYLFLFDVMPLSCLRLQLKIVCLAVLNSEVLQSTFWEK</sequence>
<dbReference type="AlphaFoldDB" id="A0AA35JPG7"/>
<evidence type="ECO:0000313" key="2">
    <source>
        <dbReference type="Proteomes" id="UP001178461"/>
    </source>
</evidence>
<gene>
    <name evidence="1" type="ORF">PODLI_1B014475</name>
</gene>
<proteinExistence type="predicted"/>
<evidence type="ECO:0000313" key="1">
    <source>
        <dbReference type="EMBL" id="CAI5763366.1"/>
    </source>
</evidence>